<evidence type="ECO:0000313" key="2">
    <source>
        <dbReference type="EMBL" id="NMG43438.1"/>
    </source>
</evidence>
<protein>
    <submittedName>
        <fullName evidence="2">DUF2189 domain-containing protein</fullName>
    </submittedName>
</protein>
<organism evidence="2 3">
    <name type="scientific">Aromatoleum toluvorans</name>
    <dbReference type="NCBI Taxonomy" id="92002"/>
    <lineage>
        <taxon>Bacteria</taxon>
        <taxon>Pseudomonadati</taxon>
        <taxon>Pseudomonadota</taxon>
        <taxon>Betaproteobacteria</taxon>
        <taxon>Rhodocyclales</taxon>
        <taxon>Rhodocyclaceae</taxon>
        <taxon>Aromatoleum</taxon>
    </lineage>
</organism>
<evidence type="ECO:0000313" key="3">
    <source>
        <dbReference type="Proteomes" id="UP000623795"/>
    </source>
</evidence>
<feature type="transmembrane region" description="Helical" evidence="1">
    <location>
        <begin position="117"/>
        <end position="143"/>
    </location>
</feature>
<gene>
    <name evidence="2" type="ORF">GPA22_06780</name>
</gene>
<sequence length="270" mass="29148">MSQQIDTGTAAEGPVFPTVREVDAGAPLRWIGRGIGDLRACPIPSLFFGFCFAAMGLLVTMVFEHAYEYTAAMTSGFLLLGPFLAMGLYELSRQREQGRACALLPALAVWRRNAGNIGIFAIVLGVIFLVWARASLVIFALFYTNELPNLSGFLNQLVAFENLEFLLVYFGVGLMFACIVFAASVISVPLMLDRDQDAITSMLASIAALARNPGAMLVWASIIVILTLIGFLSFHLGLVVLMPVVGHASWHAYRDLVAPAADTSSPAPTR</sequence>
<keyword evidence="1" id="KW-0812">Transmembrane</keyword>
<dbReference type="RefSeq" id="WP_169255347.1">
    <property type="nucleotide sequence ID" value="NZ_WTVN01000007.1"/>
</dbReference>
<keyword evidence="1" id="KW-0472">Membrane</keyword>
<name>A0ABX1PVQ8_9RHOO</name>
<proteinExistence type="predicted"/>
<accession>A0ABX1PVQ8</accession>
<dbReference type="Pfam" id="PF09955">
    <property type="entry name" value="DUF2189"/>
    <property type="match status" value="1"/>
</dbReference>
<dbReference type="Proteomes" id="UP000623795">
    <property type="component" value="Unassembled WGS sequence"/>
</dbReference>
<comment type="caution">
    <text evidence="2">The sequence shown here is derived from an EMBL/GenBank/DDBJ whole genome shotgun (WGS) entry which is preliminary data.</text>
</comment>
<keyword evidence="3" id="KW-1185">Reference proteome</keyword>
<feature type="transmembrane region" description="Helical" evidence="1">
    <location>
        <begin position="163"/>
        <end position="192"/>
    </location>
</feature>
<dbReference type="InterPro" id="IPR018692">
    <property type="entry name" value="DUF2189"/>
</dbReference>
<feature type="transmembrane region" description="Helical" evidence="1">
    <location>
        <begin position="43"/>
        <end position="63"/>
    </location>
</feature>
<keyword evidence="1" id="KW-1133">Transmembrane helix</keyword>
<evidence type="ECO:0000256" key="1">
    <source>
        <dbReference type="SAM" id="Phobius"/>
    </source>
</evidence>
<feature type="transmembrane region" description="Helical" evidence="1">
    <location>
        <begin position="69"/>
        <end position="89"/>
    </location>
</feature>
<dbReference type="EMBL" id="WTVN01000007">
    <property type="protein sequence ID" value="NMG43438.1"/>
    <property type="molecule type" value="Genomic_DNA"/>
</dbReference>
<feature type="transmembrane region" description="Helical" evidence="1">
    <location>
        <begin position="213"/>
        <end position="234"/>
    </location>
</feature>
<reference evidence="2 3" key="1">
    <citation type="submission" date="2019-12" db="EMBL/GenBank/DDBJ databases">
        <title>Comparative genomics gives insights into the taxonomy of the Azoarcus-Aromatoleum group and reveals separate origins of nif in the plant-associated Azoarcus and non-plant-associated Aromatoleum sub-groups.</title>
        <authorList>
            <person name="Lafos M."/>
            <person name="Maluk M."/>
            <person name="Batista M."/>
            <person name="Junghare M."/>
            <person name="Carmona M."/>
            <person name="Faoro H."/>
            <person name="Cruz L.M."/>
            <person name="Battistoni F."/>
            <person name="De Souza E."/>
            <person name="Pedrosa F."/>
            <person name="Chen W.-M."/>
            <person name="Poole P.S."/>
            <person name="Dixon R.A."/>
            <person name="James E.K."/>
        </authorList>
    </citation>
    <scope>NUCLEOTIDE SEQUENCE [LARGE SCALE GENOMIC DNA]</scope>
    <source>
        <strain evidence="2 3">Td21</strain>
    </source>
</reference>